<dbReference type="SUPFAM" id="SSF63825">
    <property type="entry name" value="YWTD domain"/>
    <property type="match status" value="1"/>
</dbReference>
<dbReference type="RefSeq" id="WP_241413699.1">
    <property type="nucleotide sequence ID" value="NZ_JAKZGO010000014.1"/>
</dbReference>
<evidence type="ECO:0000313" key="1">
    <source>
        <dbReference type="EMBL" id="MCH7414892.1"/>
    </source>
</evidence>
<dbReference type="Proteomes" id="UP001165430">
    <property type="component" value="Unassembled WGS sequence"/>
</dbReference>
<dbReference type="InterPro" id="IPR025316">
    <property type="entry name" value="DUF4221"/>
</dbReference>
<name>A0ABS9VEM3_9BACT</name>
<sequence length="379" mass="43469">MRCILPILVLLFGFSSCSKSLENSNHSLKPYTFTFDTLMIDAKEELLFMEVGFFGATLSNDEKHLYKLGGMTPKVEVINIEDFKLEKILEFDSEGPNGIGEFISDIKVNTTGELVLSSYERLGVFDEEGKKIFDISPITLDFDDLERGEQLYPFTILSDDKKKLFTQIESNTNGFVYLGIIDTESKTLKKLKIPDFEYAKKFRFSFMTGRSGAINPTGPSMQFLNNEILFTNKYFNTISRYDMKSDSMINISYDPVLTADRKIGNYLIDHGSFESFQDEIVKTEKEVSFGKLLWDRNSRVYYRFSQIGISTFDDKGKEKVETYQVYLTVLDDAFNPIGVEKVDALNKMPEHVFVKNSKIWLDFNINDELAVVQMGIHSK</sequence>
<accession>A0ABS9VEM3</accession>
<protein>
    <submittedName>
        <fullName evidence="1">DUF4221 domain-containing protein</fullName>
    </submittedName>
</protein>
<evidence type="ECO:0000313" key="2">
    <source>
        <dbReference type="Proteomes" id="UP001165430"/>
    </source>
</evidence>
<reference evidence="1" key="1">
    <citation type="submission" date="2022-03" db="EMBL/GenBank/DDBJ databases">
        <title>De novo assembled genomes of Belliella spp. (Cyclobacteriaceae) strains.</title>
        <authorList>
            <person name="Szabo A."/>
            <person name="Korponai K."/>
            <person name="Felfoldi T."/>
        </authorList>
    </citation>
    <scope>NUCLEOTIDE SEQUENCE</scope>
    <source>
        <strain evidence="1">DSM 111903</strain>
    </source>
</reference>
<dbReference type="Pfam" id="PF13970">
    <property type="entry name" value="DUF4221"/>
    <property type="match status" value="1"/>
</dbReference>
<comment type="caution">
    <text evidence="1">The sequence shown here is derived from an EMBL/GenBank/DDBJ whole genome shotgun (WGS) entry which is preliminary data.</text>
</comment>
<proteinExistence type="predicted"/>
<dbReference type="EMBL" id="JAKZGO010000014">
    <property type="protein sequence ID" value="MCH7414892.1"/>
    <property type="molecule type" value="Genomic_DNA"/>
</dbReference>
<keyword evidence="2" id="KW-1185">Reference proteome</keyword>
<gene>
    <name evidence="1" type="ORF">MM213_15435</name>
</gene>
<dbReference type="PROSITE" id="PS51257">
    <property type="entry name" value="PROKAR_LIPOPROTEIN"/>
    <property type="match status" value="1"/>
</dbReference>
<organism evidence="1 2">
    <name type="scientific">Belliella alkalica</name>
    <dbReference type="NCBI Taxonomy" id="1730871"/>
    <lineage>
        <taxon>Bacteria</taxon>
        <taxon>Pseudomonadati</taxon>
        <taxon>Bacteroidota</taxon>
        <taxon>Cytophagia</taxon>
        <taxon>Cytophagales</taxon>
        <taxon>Cyclobacteriaceae</taxon>
        <taxon>Belliella</taxon>
    </lineage>
</organism>